<comment type="caution">
    <text evidence="7">The sequence shown here is derived from an EMBL/GenBank/DDBJ whole genome shotgun (WGS) entry which is preliminary data.</text>
</comment>
<dbReference type="Gene3D" id="3.40.50.300">
    <property type="entry name" value="P-loop containing nucleotide triphosphate hydrolases"/>
    <property type="match status" value="1"/>
</dbReference>
<name>A0A0E2ZAK7_9GAMM</name>
<keyword evidence="5" id="KW-0963">Cytoplasm</keyword>
<dbReference type="EMBL" id="JPGN01000009">
    <property type="protein sequence ID" value="KFI20790.1"/>
    <property type="molecule type" value="Genomic_DNA"/>
</dbReference>
<evidence type="ECO:0000256" key="6">
    <source>
        <dbReference type="NCBIfam" id="TIGR00152"/>
    </source>
</evidence>
<comment type="subcellular location">
    <subcellularLocation>
        <location evidence="5">Cytoplasm</location>
    </subcellularLocation>
</comment>
<dbReference type="GO" id="GO:0005524">
    <property type="term" value="F:ATP binding"/>
    <property type="evidence" value="ECO:0007669"/>
    <property type="project" value="UniProtKB-UniRule"/>
</dbReference>
<dbReference type="AlphaFoldDB" id="A0A0E2ZAK7"/>
<comment type="catalytic activity">
    <reaction evidence="5">
        <text>3'-dephospho-CoA + ATP = ADP + CoA + H(+)</text>
        <dbReference type="Rhea" id="RHEA:18245"/>
        <dbReference type="ChEBI" id="CHEBI:15378"/>
        <dbReference type="ChEBI" id="CHEBI:30616"/>
        <dbReference type="ChEBI" id="CHEBI:57287"/>
        <dbReference type="ChEBI" id="CHEBI:57328"/>
        <dbReference type="ChEBI" id="CHEBI:456216"/>
        <dbReference type="EC" id="2.7.1.24"/>
    </reaction>
</comment>
<gene>
    <name evidence="5 7" type="primary">coaE</name>
    <name evidence="7" type="ORF">IB75_01580</name>
</gene>
<dbReference type="HAMAP" id="MF_00376">
    <property type="entry name" value="Dephospho_CoA_kinase"/>
    <property type="match status" value="1"/>
</dbReference>
<dbReference type="PANTHER" id="PTHR10695:SF46">
    <property type="entry name" value="BIFUNCTIONAL COENZYME A SYNTHASE-RELATED"/>
    <property type="match status" value="1"/>
</dbReference>
<evidence type="ECO:0000313" key="7">
    <source>
        <dbReference type="EMBL" id="KFI20790.1"/>
    </source>
</evidence>
<sequence length="202" mass="22494">MSYKVGLTGGIGSGKSTVAKIFSELGVPVIDADIIARELVKPGQPALAEIVTTFGREILNAQGGLDRSRLRHLVFTSEALKTRLEAILHPRILQEMKRRATRLSAPYCVLVIPLLVEIAQKDIVDRTLVIDIPDAIQRQRVKARDQLSDTEIEAILRAQSPRAVRLAAADDIIVNDTDLATLQRQVEHYHQKYLFLASQQRN</sequence>
<keyword evidence="2 5" id="KW-0547">Nucleotide-binding</keyword>
<evidence type="ECO:0000256" key="3">
    <source>
        <dbReference type="ARBA" id="ARBA00022840"/>
    </source>
</evidence>
<dbReference type="UniPathway" id="UPA00241">
    <property type="reaction ID" value="UER00356"/>
</dbReference>
<protein>
    <recommendedName>
        <fullName evidence="5 6">Dephospho-CoA kinase</fullName>
        <ecNumber evidence="5 6">2.7.1.24</ecNumber>
    </recommendedName>
    <alternativeName>
        <fullName evidence="5">Dephosphocoenzyme A kinase</fullName>
    </alternativeName>
</protein>
<dbReference type="Proteomes" id="UP000028839">
    <property type="component" value="Unassembled WGS sequence"/>
</dbReference>
<accession>A0A0E2ZAK7</accession>
<feature type="binding site" evidence="5">
    <location>
        <begin position="12"/>
        <end position="17"/>
    </location>
    <ligand>
        <name>ATP</name>
        <dbReference type="ChEBI" id="CHEBI:30616"/>
    </ligand>
</feature>
<dbReference type="PROSITE" id="PS51219">
    <property type="entry name" value="DPCK"/>
    <property type="match status" value="1"/>
</dbReference>
<comment type="pathway">
    <text evidence="5">Cofactor biosynthesis; coenzyme A biosynthesis; CoA from (R)-pantothenate: step 5/5.</text>
</comment>
<keyword evidence="5 7" id="KW-0418">Kinase</keyword>
<comment type="similarity">
    <text evidence="1 5">Belongs to the CoaE family.</text>
</comment>
<keyword evidence="5 7" id="KW-0808">Transferase</keyword>
<dbReference type="SUPFAM" id="SSF52540">
    <property type="entry name" value="P-loop containing nucleoside triphosphate hydrolases"/>
    <property type="match status" value="1"/>
</dbReference>
<evidence type="ECO:0000313" key="8">
    <source>
        <dbReference type="Proteomes" id="UP000028839"/>
    </source>
</evidence>
<dbReference type="NCBIfam" id="TIGR00152">
    <property type="entry name" value="dephospho-CoA kinase"/>
    <property type="match status" value="1"/>
</dbReference>
<dbReference type="HOGENOM" id="CLU_057180_1_2_6"/>
<evidence type="ECO:0000256" key="4">
    <source>
        <dbReference type="ARBA" id="ARBA00022993"/>
    </source>
</evidence>
<reference evidence="7 8" key="1">
    <citation type="submission" date="2014-07" db="EMBL/GenBank/DDBJ databases">
        <title>Comparative analysis of Nitrosococcus oceani genome inventories of strains from Pacific and Atlantic gyres.</title>
        <authorList>
            <person name="Lim C.K."/>
            <person name="Wang L."/>
            <person name="Sayavedra-Soto L.A."/>
            <person name="Klotz M.G."/>
        </authorList>
    </citation>
    <scope>NUCLEOTIDE SEQUENCE [LARGE SCALE GENOMIC DNA]</scope>
    <source>
        <strain evidence="7 8">C-27</strain>
    </source>
</reference>
<proteinExistence type="inferred from homology"/>
<keyword evidence="4 5" id="KW-0173">Coenzyme A biosynthesis</keyword>
<evidence type="ECO:0000256" key="2">
    <source>
        <dbReference type="ARBA" id="ARBA00022741"/>
    </source>
</evidence>
<dbReference type="InterPro" id="IPR027417">
    <property type="entry name" value="P-loop_NTPase"/>
</dbReference>
<dbReference type="CDD" id="cd02022">
    <property type="entry name" value="DPCK"/>
    <property type="match status" value="1"/>
</dbReference>
<keyword evidence="3 5" id="KW-0067">ATP-binding</keyword>
<evidence type="ECO:0000256" key="1">
    <source>
        <dbReference type="ARBA" id="ARBA00009018"/>
    </source>
</evidence>
<dbReference type="PANTHER" id="PTHR10695">
    <property type="entry name" value="DEPHOSPHO-COA KINASE-RELATED"/>
    <property type="match status" value="1"/>
</dbReference>
<dbReference type="InterPro" id="IPR001977">
    <property type="entry name" value="Depp_CoAkinase"/>
</dbReference>
<dbReference type="GO" id="GO:0004140">
    <property type="term" value="F:dephospho-CoA kinase activity"/>
    <property type="evidence" value="ECO:0007669"/>
    <property type="project" value="UniProtKB-UniRule"/>
</dbReference>
<dbReference type="GO" id="GO:0005737">
    <property type="term" value="C:cytoplasm"/>
    <property type="evidence" value="ECO:0007669"/>
    <property type="project" value="UniProtKB-SubCell"/>
</dbReference>
<evidence type="ECO:0000256" key="5">
    <source>
        <dbReference type="HAMAP-Rule" id="MF_00376"/>
    </source>
</evidence>
<dbReference type="EC" id="2.7.1.24" evidence="5 6"/>
<dbReference type="GO" id="GO:0015937">
    <property type="term" value="P:coenzyme A biosynthetic process"/>
    <property type="evidence" value="ECO:0007669"/>
    <property type="project" value="UniProtKB-UniRule"/>
</dbReference>
<dbReference type="Pfam" id="PF01121">
    <property type="entry name" value="CoaE"/>
    <property type="match status" value="1"/>
</dbReference>
<organism evidence="7 8">
    <name type="scientific">Nitrosococcus oceani C-27</name>
    <dbReference type="NCBI Taxonomy" id="314279"/>
    <lineage>
        <taxon>Bacteria</taxon>
        <taxon>Pseudomonadati</taxon>
        <taxon>Pseudomonadota</taxon>
        <taxon>Gammaproteobacteria</taxon>
        <taxon>Chromatiales</taxon>
        <taxon>Chromatiaceae</taxon>
        <taxon>Nitrosococcus</taxon>
    </lineage>
</organism>
<comment type="function">
    <text evidence="5">Catalyzes the phosphorylation of the 3'-hydroxyl group of dephosphocoenzyme A to form coenzyme A.</text>
</comment>